<evidence type="ECO:0000313" key="4">
    <source>
        <dbReference type="Proteomes" id="UP000441102"/>
    </source>
</evidence>
<comment type="caution">
    <text evidence="2">The sequence shown here is derived from an EMBL/GenBank/DDBJ whole genome shotgun (WGS) entry which is preliminary data.</text>
</comment>
<dbReference type="Proteomes" id="UP000481876">
    <property type="component" value="Unassembled WGS sequence"/>
</dbReference>
<feature type="chain" id="PRO_5044413353" description="TonB C-terminal domain-containing protein" evidence="1">
    <location>
        <begin position="29"/>
        <end position="129"/>
    </location>
</feature>
<evidence type="ECO:0000313" key="3">
    <source>
        <dbReference type="EMBL" id="KAB2798761.1"/>
    </source>
</evidence>
<sequence>MKSRRRNMHRTGFVGTILMLFAAFPAAANDAQLVADMASECWKLPENIDYQRASATFEVTYNAEGELVRIVTVEYQPVRRAGREFAISAQQALNECANRTPVKSRTIRVVMRYTAPASDGPLIMKRPLR</sequence>
<proteinExistence type="predicted"/>
<accession>A0A6I0D388</accession>
<organism evidence="2 5">
    <name type="scientific">Brucella anthropi</name>
    <name type="common">Ochrobactrum anthropi</name>
    <dbReference type="NCBI Taxonomy" id="529"/>
    <lineage>
        <taxon>Bacteria</taxon>
        <taxon>Pseudomonadati</taxon>
        <taxon>Pseudomonadota</taxon>
        <taxon>Alphaproteobacteria</taxon>
        <taxon>Hyphomicrobiales</taxon>
        <taxon>Brucellaceae</taxon>
        <taxon>Brucella/Ochrobactrum group</taxon>
        <taxon>Brucella</taxon>
    </lineage>
</organism>
<dbReference type="Proteomes" id="UP000441102">
    <property type="component" value="Unassembled WGS sequence"/>
</dbReference>
<gene>
    <name evidence="2" type="ORF">F9L04_22210</name>
    <name evidence="3" type="ORF">F9L06_09075</name>
</gene>
<keyword evidence="1" id="KW-0732">Signal</keyword>
<evidence type="ECO:0000256" key="1">
    <source>
        <dbReference type="SAM" id="SignalP"/>
    </source>
</evidence>
<dbReference type="EMBL" id="WBWS01000029">
    <property type="protein sequence ID" value="KAB2763017.1"/>
    <property type="molecule type" value="Genomic_DNA"/>
</dbReference>
<evidence type="ECO:0000313" key="2">
    <source>
        <dbReference type="EMBL" id="KAB2763017.1"/>
    </source>
</evidence>
<protein>
    <recommendedName>
        <fullName evidence="6">TonB C-terminal domain-containing protein</fullName>
    </recommendedName>
</protein>
<feature type="signal peptide" evidence="1">
    <location>
        <begin position="1"/>
        <end position="28"/>
    </location>
</feature>
<name>A0A6I0D388_BRUAN</name>
<dbReference type="EMBL" id="WBWX01000003">
    <property type="protein sequence ID" value="KAB2798761.1"/>
    <property type="molecule type" value="Genomic_DNA"/>
</dbReference>
<reference evidence="4 5" key="1">
    <citation type="submission" date="2019-09" db="EMBL/GenBank/DDBJ databases">
        <title>Taxonomic organization of the family Brucellaceae based on a phylogenomic approach.</title>
        <authorList>
            <person name="Leclercq S."/>
            <person name="Cloeckaert A."/>
            <person name="Zygmunt M.S."/>
        </authorList>
    </citation>
    <scope>NUCLEOTIDE SEQUENCE [LARGE SCALE GENOMIC DNA]</scope>
    <source>
        <strain evidence="3 4">CCUG 34461</strain>
        <strain evidence="2 5">LMG 3313</strain>
    </source>
</reference>
<dbReference type="AlphaFoldDB" id="A0A6I0D388"/>
<evidence type="ECO:0000313" key="5">
    <source>
        <dbReference type="Proteomes" id="UP000481876"/>
    </source>
</evidence>
<evidence type="ECO:0008006" key="6">
    <source>
        <dbReference type="Google" id="ProtNLM"/>
    </source>
</evidence>